<reference evidence="3" key="1">
    <citation type="journal article" date="2013" name="Nature">
        <title>Draft genome of the wheat A-genome progenitor Triticum urartu.</title>
        <authorList>
            <person name="Ling H.Q."/>
            <person name="Zhao S."/>
            <person name="Liu D."/>
            <person name="Wang J."/>
            <person name="Sun H."/>
            <person name="Zhang C."/>
            <person name="Fan H."/>
            <person name="Li D."/>
            <person name="Dong L."/>
            <person name="Tao Y."/>
            <person name="Gao C."/>
            <person name="Wu H."/>
            <person name="Li Y."/>
            <person name="Cui Y."/>
            <person name="Guo X."/>
            <person name="Zheng S."/>
            <person name="Wang B."/>
            <person name="Yu K."/>
            <person name="Liang Q."/>
            <person name="Yang W."/>
            <person name="Lou X."/>
            <person name="Chen J."/>
            <person name="Feng M."/>
            <person name="Jian J."/>
            <person name="Zhang X."/>
            <person name="Luo G."/>
            <person name="Jiang Y."/>
            <person name="Liu J."/>
            <person name="Wang Z."/>
            <person name="Sha Y."/>
            <person name="Zhang B."/>
            <person name="Wu H."/>
            <person name="Tang D."/>
            <person name="Shen Q."/>
            <person name="Xue P."/>
            <person name="Zou S."/>
            <person name="Wang X."/>
            <person name="Liu X."/>
            <person name="Wang F."/>
            <person name="Yang Y."/>
            <person name="An X."/>
            <person name="Dong Z."/>
            <person name="Zhang K."/>
            <person name="Zhang X."/>
            <person name="Luo M.C."/>
            <person name="Dvorak J."/>
            <person name="Tong Y."/>
            <person name="Wang J."/>
            <person name="Yang H."/>
            <person name="Li Z."/>
            <person name="Wang D."/>
            <person name="Zhang A."/>
            <person name="Wang J."/>
        </authorList>
    </citation>
    <scope>NUCLEOTIDE SEQUENCE</scope>
    <source>
        <strain evidence="3">cv. G1812</strain>
    </source>
</reference>
<feature type="compositionally biased region" description="Polar residues" evidence="1">
    <location>
        <begin position="48"/>
        <end position="58"/>
    </location>
</feature>
<accession>A0A8R7TXH8</accession>
<protein>
    <submittedName>
        <fullName evidence="2">Uncharacterized protein</fullName>
    </submittedName>
</protein>
<feature type="region of interest" description="Disordered" evidence="1">
    <location>
        <begin position="48"/>
        <end position="67"/>
    </location>
</feature>
<name>A0A8R7TXH8_TRIUA</name>
<reference evidence="2" key="2">
    <citation type="submission" date="2018-03" db="EMBL/GenBank/DDBJ databases">
        <title>The Triticum urartu genome reveals the dynamic nature of wheat genome evolution.</title>
        <authorList>
            <person name="Ling H."/>
            <person name="Ma B."/>
            <person name="Shi X."/>
            <person name="Liu H."/>
            <person name="Dong L."/>
            <person name="Sun H."/>
            <person name="Cao Y."/>
            <person name="Gao Q."/>
            <person name="Zheng S."/>
            <person name="Li Y."/>
            <person name="Yu Y."/>
            <person name="Du H."/>
            <person name="Qi M."/>
            <person name="Li Y."/>
            <person name="Yu H."/>
            <person name="Cui Y."/>
            <person name="Wang N."/>
            <person name="Chen C."/>
            <person name="Wu H."/>
            <person name="Zhao Y."/>
            <person name="Zhang J."/>
            <person name="Li Y."/>
            <person name="Zhou W."/>
            <person name="Zhang B."/>
            <person name="Hu W."/>
            <person name="Eijk M."/>
            <person name="Tang J."/>
            <person name="Witsenboer H."/>
            <person name="Zhao S."/>
            <person name="Li Z."/>
            <person name="Zhang A."/>
            <person name="Wang D."/>
            <person name="Liang C."/>
        </authorList>
    </citation>
    <scope>NUCLEOTIDE SEQUENCE [LARGE SCALE GENOMIC DNA]</scope>
    <source>
        <strain evidence="2">cv. G1812</strain>
    </source>
</reference>
<evidence type="ECO:0000313" key="2">
    <source>
        <dbReference type="EnsemblPlants" id="TuG1812G0300003786.01.T01"/>
    </source>
</evidence>
<evidence type="ECO:0000256" key="1">
    <source>
        <dbReference type="SAM" id="MobiDB-lite"/>
    </source>
</evidence>
<dbReference type="Proteomes" id="UP000015106">
    <property type="component" value="Chromosome 3"/>
</dbReference>
<reference evidence="2" key="3">
    <citation type="submission" date="2022-06" db="UniProtKB">
        <authorList>
            <consortium name="EnsemblPlants"/>
        </authorList>
    </citation>
    <scope>IDENTIFICATION</scope>
</reference>
<sequence length="81" mass="9262">MWTDSSTHLSLLHCNQCSLNAAMREHQERRGSLQGSFCKAMCSQGRSINRPSMQQQKEATSRRRAPSPIPYRISEYCVCDL</sequence>
<dbReference type="Gramene" id="TuG1812G0300003786.01.T01">
    <property type="protein sequence ID" value="TuG1812G0300003786.01.T01"/>
    <property type="gene ID" value="TuG1812G0300003786.01"/>
</dbReference>
<evidence type="ECO:0000313" key="3">
    <source>
        <dbReference type="Proteomes" id="UP000015106"/>
    </source>
</evidence>
<keyword evidence="3" id="KW-1185">Reference proteome</keyword>
<dbReference type="AlphaFoldDB" id="A0A8R7TXH8"/>
<organism evidence="2 3">
    <name type="scientific">Triticum urartu</name>
    <name type="common">Red wild einkorn</name>
    <name type="synonym">Crithodium urartu</name>
    <dbReference type="NCBI Taxonomy" id="4572"/>
    <lineage>
        <taxon>Eukaryota</taxon>
        <taxon>Viridiplantae</taxon>
        <taxon>Streptophyta</taxon>
        <taxon>Embryophyta</taxon>
        <taxon>Tracheophyta</taxon>
        <taxon>Spermatophyta</taxon>
        <taxon>Magnoliopsida</taxon>
        <taxon>Liliopsida</taxon>
        <taxon>Poales</taxon>
        <taxon>Poaceae</taxon>
        <taxon>BOP clade</taxon>
        <taxon>Pooideae</taxon>
        <taxon>Triticodae</taxon>
        <taxon>Triticeae</taxon>
        <taxon>Triticinae</taxon>
        <taxon>Triticum</taxon>
    </lineage>
</organism>
<dbReference type="EnsemblPlants" id="TuG1812G0300003786.01.T01">
    <property type="protein sequence ID" value="TuG1812G0300003786.01.T01"/>
    <property type="gene ID" value="TuG1812G0300003786.01"/>
</dbReference>
<proteinExistence type="predicted"/>